<dbReference type="InterPro" id="IPR035681">
    <property type="entry name" value="ComA-like_MBL"/>
</dbReference>
<dbReference type="InterPro" id="IPR004797">
    <property type="entry name" value="Competence_ComEC/Rec2"/>
</dbReference>
<gene>
    <name evidence="8" type="ORF">BCR21_02195</name>
</gene>
<protein>
    <submittedName>
        <fullName evidence="8">DNA internalization-related competence protein ComEC/Rec2</fullName>
    </submittedName>
</protein>
<evidence type="ECO:0000256" key="2">
    <source>
        <dbReference type="ARBA" id="ARBA00022475"/>
    </source>
</evidence>
<proteinExistence type="predicted"/>
<sequence>MLQWKKHLKQINNYWIFPVLLTIGTVFFILEPSPLTGVAWFYFISRVLCTGDKTIVSVSFLGMLILTISCWQTLNKEQQKKFPEAIEVTGHLSVLPDKFKIDGDRLQLEGSFSQSKKNKRKVIAFYRFTSEQEKQSWQKKYLPIRISLSGEFETPLPQTNLNGFDYRKYLKENGIYQTLSISNMHKIEMENPKFYDVLTLLSSYRKRAIDYCDNTFLKETSLHLKTLIFGFKSSEFSQKEGILANLGILHLFSLSGMHVTFFIGSFRYLLLRCGITIEKLFWLQLLFSIVYAGLTGFSISVVRALMQSIISLSNREFKWRLSGLDCWGLSLIVGLIFQPYLLFSAGGQLSYGLSFFILYVHPIVERINNRYIRMYCFSLLLNITMIPLIGLTFFEWQLTSSLFTFLLLPIFERAILPILTISLLSSFACKIKLLIDVLEIYFVIQQSVFEWLSRYSTFTLVTGIFSPVLFLLTCSSLFLLLHTMSKRSKKAYLIGAGLLFLMNNKYFSPKGTIAFIDVGQGDSIFIQTPFHQENILIDTGGKVDFEKDKWAVKTKQIANADYSVIPYLKSKGVKYLDKVLISHGDMDHCGDLLTINEKIPIRSLYFPVGTEEKPVFRQMLDRLKRKGTRCYPILAGASISRSISLEILAPTVSGTGENKDSMVVYTKVSGRRFLFTGDLEKEGEKQMIKQFPTLKADVLKIGHHGSKTSSDPLFIQTIGLTDGIISCGRNNRFKHPHKETVDTLNQEQITQFHTDKNGMIYYEWTPFTRMSPAKTIMEED</sequence>
<feature type="transmembrane region" description="Helical" evidence="6">
    <location>
        <begin position="317"/>
        <end position="337"/>
    </location>
</feature>
<dbReference type="CDD" id="cd07731">
    <property type="entry name" value="ComA-like_MBL-fold"/>
    <property type="match status" value="1"/>
</dbReference>
<feature type="transmembrane region" description="Helical" evidence="6">
    <location>
        <begin position="372"/>
        <end position="394"/>
    </location>
</feature>
<dbReference type="Pfam" id="PF13567">
    <property type="entry name" value="DUF4131"/>
    <property type="match status" value="1"/>
</dbReference>
<keyword evidence="4 6" id="KW-1133">Transmembrane helix</keyword>
<dbReference type="SUPFAM" id="SSF56281">
    <property type="entry name" value="Metallo-hydrolase/oxidoreductase"/>
    <property type="match status" value="1"/>
</dbReference>
<evidence type="ECO:0000256" key="4">
    <source>
        <dbReference type="ARBA" id="ARBA00022989"/>
    </source>
</evidence>
<keyword evidence="9" id="KW-1185">Reference proteome</keyword>
<evidence type="ECO:0000313" key="9">
    <source>
        <dbReference type="Proteomes" id="UP000094068"/>
    </source>
</evidence>
<dbReference type="GO" id="GO:0030420">
    <property type="term" value="P:establishment of competence for transformation"/>
    <property type="evidence" value="ECO:0007669"/>
    <property type="project" value="InterPro"/>
</dbReference>
<comment type="caution">
    <text evidence="8">The sequence shown here is derived from an EMBL/GenBank/DDBJ whole genome shotgun (WGS) entry which is preliminary data.</text>
</comment>
<evidence type="ECO:0000256" key="1">
    <source>
        <dbReference type="ARBA" id="ARBA00004651"/>
    </source>
</evidence>
<dbReference type="InterPro" id="IPR052159">
    <property type="entry name" value="Competence_DNA_uptake"/>
</dbReference>
<keyword evidence="5 6" id="KW-0472">Membrane</keyword>
<feature type="transmembrane region" description="Helical" evidence="6">
    <location>
        <begin position="12"/>
        <end position="30"/>
    </location>
</feature>
<dbReference type="Pfam" id="PF03772">
    <property type="entry name" value="Competence"/>
    <property type="match status" value="1"/>
</dbReference>
<dbReference type="InterPro" id="IPR001279">
    <property type="entry name" value="Metallo-B-lactamas"/>
</dbReference>
<evidence type="ECO:0000313" key="8">
    <source>
        <dbReference type="EMBL" id="OEG13824.1"/>
    </source>
</evidence>
<organism evidence="8 9">
    <name type="scientific">Enterococcus ureasiticus</name>
    <dbReference type="NCBI Taxonomy" id="903984"/>
    <lineage>
        <taxon>Bacteria</taxon>
        <taxon>Bacillati</taxon>
        <taxon>Bacillota</taxon>
        <taxon>Bacilli</taxon>
        <taxon>Lactobacillales</taxon>
        <taxon>Enterococcaceae</taxon>
        <taxon>Enterococcus</taxon>
    </lineage>
</organism>
<feature type="transmembrane region" description="Helical" evidence="6">
    <location>
        <begin position="458"/>
        <end position="481"/>
    </location>
</feature>
<evidence type="ECO:0000256" key="3">
    <source>
        <dbReference type="ARBA" id="ARBA00022692"/>
    </source>
</evidence>
<dbReference type="PANTHER" id="PTHR30619">
    <property type="entry name" value="DNA INTERNALIZATION/COMPETENCE PROTEIN COMEC/REC2"/>
    <property type="match status" value="1"/>
</dbReference>
<dbReference type="EMBL" id="MIJZ01000001">
    <property type="protein sequence ID" value="OEG13824.1"/>
    <property type="molecule type" value="Genomic_DNA"/>
</dbReference>
<dbReference type="NCBIfam" id="TIGR00361">
    <property type="entry name" value="ComEC_Rec2"/>
    <property type="match status" value="1"/>
</dbReference>
<keyword evidence="3 6" id="KW-0812">Transmembrane</keyword>
<dbReference type="Gene3D" id="3.60.15.10">
    <property type="entry name" value="Ribonuclease Z/Hydroxyacylglutathione hydrolase-like"/>
    <property type="match status" value="1"/>
</dbReference>
<evidence type="ECO:0000256" key="6">
    <source>
        <dbReference type="SAM" id="Phobius"/>
    </source>
</evidence>
<dbReference type="SMART" id="SM00849">
    <property type="entry name" value="Lactamase_B"/>
    <property type="match status" value="1"/>
</dbReference>
<evidence type="ECO:0000259" key="7">
    <source>
        <dbReference type="SMART" id="SM00849"/>
    </source>
</evidence>
<dbReference type="RefSeq" id="WP_069644881.1">
    <property type="nucleotide sequence ID" value="NZ_MIJZ01000001.1"/>
</dbReference>
<dbReference type="STRING" id="903984.BCR21_02195"/>
<comment type="subcellular location">
    <subcellularLocation>
        <location evidence="1">Cell membrane</location>
        <topology evidence="1">Multi-pass membrane protein</topology>
    </subcellularLocation>
</comment>
<dbReference type="NCBIfam" id="TIGR00360">
    <property type="entry name" value="ComEC_N-term"/>
    <property type="match status" value="1"/>
</dbReference>
<feature type="transmembrane region" description="Helical" evidence="6">
    <location>
        <begin position="281"/>
        <end position="305"/>
    </location>
</feature>
<dbReference type="InterPro" id="IPR004477">
    <property type="entry name" value="ComEC_N"/>
</dbReference>
<dbReference type="InterPro" id="IPR036866">
    <property type="entry name" value="RibonucZ/Hydroxyglut_hydro"/>
</dbReference>
<feature type="domain" description="Metallo-beta-lactamase" evidence="7">
    <location>
        <begin position="520"/>
        <end position="729"/>
    </location>
</feature>
<feature type="transmembrane region" description="Helical" evidence="6">
    <location>
        <begin position="242"/>
        <end position="269"/>
    </location>
</feature>
<reference evidence="9" key="1">
    <citation type="submission" date="2016-09" db="EMBL/GenBank/DDBJ databases">
        <authorList>
            <person name="Gulvik C.A."/>
        </authorList>
    </citation>
    <scope>NUCLEOTIDE SEQUENCE [LARGE SCALE GENOMIC DNA]</scope>
    <source>
        <strain evidence="9">DSM 23328</strain>
    </source>
</reference>
<name>A0A1E5GMA6_9ENTE</name>
<accession>A0A1E5GMA6</accession>
<dbReference type="InterPro" id="IPR025405">
    <property type="entry name" value="DUF4131"/>
</dbReference>
<feature type="transmembrane region" description="Helical" evidence="6">
    <location>
        <begin position="343"/>
        <end position="360"/>
    </location>
</feature>
<dbReference type="Pfam" id="PF00753">
    <property type="entry name" value="Lactamase_B"/>
    <property type="match status" value="1"/>
</dbReference>
<dbReference type="Proteomes" id="UP000094068">
    <property type="component" value="Unassembled WGS sequence"/>
</dbReference>
<keyword evidence="2" id="KW-1003">Cell membrane</keyword>
<evidence type="ECO:0000256" key="5">
    <source>
        <dbReference type="ARBA" id="ARBA00023136"/>
    </source>
</evidence>
<dbReference type="PANTHER" id="PTHR30619:SF1">
    <property type="entry name" value="RECOMBINATION PROTEIN 2"/>
    <property type="match status" value="1"/>
</dbReference>
<dbReference type="AlphaFoldDB" id="A0A1E5GMA6"/>
<feature type="transmembrane region" description="Helical" evidence="6">
    <location>
        <begin position="55"/>
        <end position="74"/>
    </location>
</feature>
<dbReference type="GO" id="GO:0005886">
    <property type="term" value="C:plasma membrane"/>
    <property type="evidence" value="ECO:0007669"/>
    <property type="project" value="UniProtKB-SubCell"/>
</dbReference>